<feature type="region of interest" description="Disordered" evidence="1">
    <location>
        <begin position="114"/>
        <end position="137"/>
    </location>
</feature>
<evidence type="ECO:0000313" key="2">
    <source>
        <dbReference type="EMBL" id="KAF9603742.1"/>
    </source>
</evidence>
<dbReference type="Proteomes" id="UP000631114">
    <property type="component" value="Unassembled WGS sequence"/>
</dbReference>
<proteinExistence type="predicted"/>
<evidence type="ECO:0000256" key="1">
    <source>
        <dbReference type="SAM" id="MobiDB-lite"/>
    </source>
</evidence>
<dbReference type="AlphaFoldDB" id="A0A835LSZ3"/>
<gene>
    <name evidence="2" type="ORF">IFM89_037828</name>
</gene>
<sequence length="137" mass="15016">MGISSMPLAQGVSNQSTIYNPITNTKAISPLGLKPTTSQLNTIGFPFLVNVGHPTPTPKKKFLSPYPPRHSTLVDAADVLVFNAGHWDAMTHRTTAKMHRNGTWSEVGMCDSFTSPETKLPQPGHRAMEQPNYSRND</sequence>
<name>A0A835LSZ3_9MAGN</name>
<organism evidence="2 3">
    <name type="scientific">Coptis chinensis</name>
    <dbReference type="NCBI Taxonomy" id="261450"/>
    <lineage>
        <taxon>Eukaryota</taxon>
        <taxon>Viridiplantae</taxon>
        <taxon>Streptophyta</taxon>
        <taxon>Embryophyta</taxon>
        <taxon>Tracheophyta</taxon>
        <taxon>Spermatophyta</taxon>
        <taxon>Magnoliopsida</taxon>
        <taxon>Ranunculales</taxon>
        <taxon>Ranunculaceae</taxon>
        <taxon>Coptidoideae</taxon>
        <taxon>Coptis</taxon>
    </lineage>
</organism>
<protein>
    <submittedName>
        <fullName evidence="2">Uncharacterized protein</fullName>
    </submittedName>
</protein>
<keyword evidence="3" id="KW-1185">Reference proteome</keyword>
<reference evidence="2 3" key="1">
    <citation type="submission" date="2020-10" db="EMBL/GenBank/DDBJ databases">
        <title>The Coptis chinensis genome and diversification of protoberbering-type alkaloids.</title>
        <authorList>
            <person name="Wang B."/>
            <person name="Shu S."/>
            <person name="Song C."/>
            <person name="Liu Y."/>
        </authorList>
    </citation>
    <scope>NUCLEOTIDE SEQUENCE [LARGE SCALE GENOMIC DNA]</scope>
    <source>
        <strain evidence="2">HL-2020</strain>
        <tissue evidence="2">Leaf</tissue>
    </source>
</reference>
<comment type="caution">
    <text evidence="2">The sequence shown here is derived from an EMBL/GenBank/DDBJ whole genome shotgun (WGS) entry which is preliminary data.</text>
</comment>
<accession>A0A835LSZ3</accession>
<evidence type="ECO:0000313" key="3">
    <source>
        <dbReference type="Proteomes" id="UP000631114"/>
    </source>
</evidence>
<dbReference type="EMBL" id="JADFTS010000006">
    <property type="protein sequence ID" value="KAF9603742.1"/>
    <property type="molecule type" value="Genomic_DNA"/>
</dbReference>